<dbReference type="Gene3D" id="3.40.50.2000">
    <property type="entry name" value="Glycogen Phosphorylase B"/>
    <property type="match status" value="2"/>
</dbReference>
<accession>A0A1E3XDY2</accession>
<evidence type="ECO:0000313" key="5">
    <source>
        <dbReference type="Proteomes" id="UP000094056"/>
    </source>
</evidence>
<dbReference type="SUPFAM" id="SSF53756">
    <property type="entry name" value="UDP-Glycosyltransferase/glycogen phosphorylase"/>
    <property type="match status" value="1"/>
</dbReference>
<dbReference type="InterPro" id="IPR028098">
    <property type="entry name" value="Glyco_trans_4-like_N"/>
</dbReference>
<keyword evidence="1 4" id="KW-0808">Transferase</keyword>
<dbReference type="GO" id="GO:0016757">
    <property type="term" value="F:glycosyltransferase activity"/>
    <property type="evidence" value="ECO:0007669"/>
    <property type="project" value="UniProtKB-KW"/>
</dbReference>
<dbReference type="PANTHER" id="PTHR46401:SF2">
    <property type="entry name" value="GLYCOSYLTRANSFERASE WBBK-RELATED"/>
    <property type="match status" value="1"/>
</dbReference>
<feature type="domain" description="Glycosyl transferase family 1" evidence="2">
    <location>
        <begin position="225"/>
        <end position="393"/>
    </location>
</feature>
<dbReference type="Proteomes" id="UP000094056">
    <property type="component" value="Unassembled WGS sequence"/>
</dbReference>
<organism evidence="4 5">
    <name type="scientific">Candidatus Scalindua rubra</name>
    <dbReference type="NCBI Taxonomy" id="1872076"/>
    <lineage>
        <taxon>Bacteria</taxon>
        <taxon>Pseudomonadati</taxon>
        <taxon>Planctomycetota</taxon>
        <taxon>Candidatus Brocadiia</taxon>
        <taxon>Candidatus Brocadiales</taxon>
        <taxon>Candidatus Scalinduaceae</taxon>
        <taxon>Candidatus Scalindua</taxon>
    </lineage>
</organism>
<evidence type="ECO:0000259" key="2">
    <source>
        <dbReference type="Pfam" id="PF00534"/>
    </source>
</evidence>
<evidence type="ECO:0000313" key="4">
    <source>
        <dbReference type="EMBL" id="ODS33164.1"/>
    </source>
</evidence>
<keyword evidence="4" id="KW-0328">Glycosyltransferase</keyword>
<evidence type="ECO:0000256" key="1">
    <source>
        <dbReference type="ARBA" id="ARBA00022679"/>
    </source>
</evidence>
<feature type="domain" description="Glycosyltransferase subfamily 4-like N-terminal" evidence="3">
    <location>
        <begin position="31"/>
        <end position="208"/>
    </location>
</feature>
<name>A0A1E3XDY2_9BACT</name>
<dbReference type="CDD" id="cd03801">
    <property type="entry name" value="GT4_PimA-like"/>
    <property type="match status" value="1"/>
</dbReference>
<dbReference type="EC" id="2.4.1.-" evidence="4"/>
<dbReference type="InterPro" id="IPR001296">
    <property type="entry name" value="Glyco_trans_1"/>
</dbReference>
<dbReference type="AlphaFoldDB" id="A0A1E3XDY2"/>
<dbReference type="Pfam" id="PF13439">
    <property type="entry name" value="Glyco_transf_4"/>
    <property type="match status" value="1"/>
</dbReference>
<dbReference type="Pfam" id="PF00534">
    <property type="entry name" value="Glycos_transf_1"/>
    <property type="match status" value="1"/>
</dbReference>
<reference evidence="4 5" key="1">
    <citation type="submission" date="2016-07" db="EMBL/GenBank/DDBJ databases">
        <title>Draft genome of Scalindua rubra, obtained from a brine-seawater interface in the Red Sea, sheds light on salt adaptation in anammox bacteria.</title>
        <authorList>
            <person name="Speth D.R."/>
            <person name="Lagkouvardos I."/>
            <person name="Wang Y."/>
            <person name="Qian P.-Y."/>
            <person name="Dutilh B.E."/>
            <person name="Jetten M.S."/>
        </authorList>
    </citation>
    <scope>NUCLEOTIDE SEQUENCE [LARGE SCALE GENOMIC DNA]</scope>
    <source>
        <strain evidence="4">BSI-1</strain>
    </source>
</reference>
<gene>
    <name evidence="4" type="primary">mtfB</name>
    <name evidence="4" type="ORF">SCARUB_01720</name>
</gene>
<dbReference type="EMBL" id="MAYW01000036">
    <property type="protein sequence ID" value="ODS33164.1"/>
    <property type="molecule type" value="Genomic_DNA"/>
</dbReference>
<evidence type="ECO:0000259" key="3">
    <source>
        <dbReference type="Pfam" id="PF13439"/>
    </source>
</evidence>
<sequence length="426" mass="49278">MLSLSKQGGLDDIRLTMINIAILHYSCPPVVGGVEEIVRQQASLLYRYYHPVKVVAGSGSQFTEDFAIEINPLLSSRQPEILKLQQDPTENYEGIREMTGTIFKYLNGSLQNFDILISHNVLSMHYNLPLTLALHKLANTKTIKVVNWNHDSPYFYKNYSKEIEEKPWSILKKYNPNMSYITISPSRAKQFQSLYKTKKEITVIPNGIGPVRVFSLGKTAMRLIKENNLFTAGLLMIQPSRLHPRKNVEFSIEVLRAFHDKGIQAKLILAGAYDPHERRTSHYYNKLKDLAESLQVQEHFIILADYVFESGEKMITDWDTIRDIYQISDFLFMPSKQEGFGIPLLEAGMLKLPIACSDIDPFKSIAGKDAFYFSLKDHPKEIAEKVLEYLEQLRPHRMYRKVFRNYLWDNIYNDLLNPFLEKIVNT</sequence>
<comment type="caution">
    <text evidence="4">The sequence shown here is derived from an EMBL/GenBank/DDBJ whole genome shotgun (WGS) entry which is preliminary data.</text>
</comment>
<protein>
    <submittedName>
        <fullName evidence="4">Mannosyltransferase B</fullName>
        <ecNumber evidence="4">2.4.1.-</ecNumber>
    </submittedName>
</protein>
<dbReference type="PANTHER" id="PTHR46401">
    <property type="entry name" value="GLYCOSYLTRANSFERASE WBBK-RELATED"/>
    <property type="match status" value="1"/>
</dbReference>
<proteinExistence type="predicted"/>